<evidence type="ECO:0000256" key="2">
    <source>
        <dbReference type="ARBA" id="ARBA00022884"/>
    </source>
</evidence>
<organism evidence="4 5">
    <name type="scientific">Aciduricibacillus chroicocephali</name>
    <dbReference type="NCBI Taxonomy" id="3054939"/>
    <lineage>
        <taxon>Bacteria</taxon>
        <taxon>Bacillati</taxon>
        <taxon>Bacillota</taxon>
        <taxon>Bacilli</taxon>
        <taxon>Bacillales</taxon>
        <taxon>Bacillaceae</taxon>
        <taxon>Aciduricibacillus</taxon>
    </lineage>
</organism>
<evidence type="ECO:0000313" key="5">
    <source>
        <dbReference type="Proteomes" id="UP001180087"/>
    </source>
</evidence>
<dbReference type="PANTHER" id="PTHR34654">
    <property type="entry name" value="UPF0109 PROTEIN SCO5592"/>
    <property type="match status" value="1"/>
</dbReference>
<evidence type="ECO:0000313" key="4">
    <source>
        <dbReference type="EMBL" id="WLV26009.1"/>
    </source>
</evidence>
<reference evidence="4" key="1">
    <citation type="submission" date="2023-06" db="EMBL/GenBank/DDBJ databases">
        <title>A Treasure from Seagulls: Isolation and Description of Aciduricobacillus qingdaonensis gen. nov., sp. nov., a Rare Obligately Uric Acid-utilizing Member in the Family Bacillaceae.</title>
        <authorList>
            <person name="Liu W."/>
            <person name="Wang B."/>
        </authorList>
    </citation>
    <scope>NUCLEOTIDE SEQUENCE</scope>
    <source>
        <strain evidence="4">44XB</strain>
    </source>
</reference>
<evidence type="ECO:0000256" key="3">
    <source>
        <dbReference type="HAMAP-Rule" id="MF_00088"/>
    </source>
</evidence>
<dbReference type="PROSITE" id="PS50084">
    <property type="entry name" value="KH_TYPE_1"/>
    <property type="match status" value="1"/>
</dbReference>
<dbReference type="PANTHER" id="PTHR34654:SF1">
    <property type="entry name" value="RNA-BINDING PROTEIN KHPA"/>
    <property type="match status" value="1"/>
</dbReference>
<sequence>MKSLVESIVKPLAVYPDVVSIEMIETDGKLTCQLLVHREDAGKIIGRNGRIAKAIRKVMEASAPDMKVYLDIKKWEGTE</sequence>
<keyword evidence="3" id="KW-0961">Cell wall biogenesis/degradation</keyword>
<comment type="subunit">
    <text evidence="3">Forms a complex with KhpB.</text>
</comment>
<keyword evidence="5" id="KW-1185">Reference proteome</keyword>
<dbReference type="HAMAP" id="MF_00088">
    <property type="entry name" value="KhpA"/>
    <property type="match status" value="1"/>
</dbReference>
<proteinExistence type="inferred from homology"/>
<dbReference type="SUPFAM" id="SSF54814">
    <property type="entry name" value="Prokaryotic type KH domain (KH-domain type II)"/>
    <property type="match status" value="1"/>
</dbReference>
<comment type="function">
    <text evidence="3">A probable RNA chaperone. Forms a complex with KhpB which binds to cellular RNA and controls its expression. Plays a role in peptidoglycan (PG) homeostasis and cell length regulation.</text>
</comment>
<dbReference type="CDD" id="cd22533">
    <property type="entry name" value="KH-II_YlqC-like"/>
    <property type="match status" value="1"/>
</dbReference>
<dbReference type="Gene3D" id="3.30.300.20">
    <property type="match status" value="1"/>
</dbReference>
<evidence type="ECO:0000256" key="1">
    <source>
        <dbReference type="ARBA" id="ARBA00022490"/>
    </source>
</evidence>
<dbReference type="InterPro" id="IPR020627">
    <property type="entry name" value="KhpA"/>
</dbReference>
<comment type="subcellular location">
    <subcellularLocation>
        <location evidence="3">Cytoplasm</location>
    </subcellularLocation>
</comment>
<comment type="similarity">
    <text evidence="3">Belongs to the KhpA RNA-binding protein family.</text>
</comment>
<protein>
    <recommendedName>
        <fullName evidence="3">RNA-binding protein KhpA</fullName>
    </recommendedName>
    <alternativeName>
        <fullName evidence="3">KH-domain protein A</fullName>
    </alternativeName>
</protein>
<keyword evidence="3" id="KW-0143">Chaperone</keyword>
<dbReference type="Pfam" id="PF13083">
    <property type="entry name" value="KH_KhpA-B"/>
    <property type="match status" value="1"/>
</dbReference>
<dbReference type="InterPro" id="IPR009019">
    <property type="entry name" value="KH_sf_prok-type"/>
</dbReference>
<dbReference type="InterPro" id="IPR015946">
    <property type="entry name" value="KH_dom-like_a/b"/>
</dbReference>
<dbReference type="Proteomes" id="UP001180087">
    <property type="component" value="Chromosome"/>
</dbReference>
<gene>
    <name evidence="3" type="primary">khpA</name>
    <name evidence="4" type="ORF">QR721_05905</name>
</gene>
<keyword evidence="1 3" id="KW-0963">Cytoplasm</keyword>
<keyword evidence="2 3" id="KW-0694">RNA-binding</keyword>
<dbReference type="EMBL" id="CP129113">
    <property type="protein sequence ID" value="WLV26009.1"/>
    <property type="molecule type" value="Genomic_DNA"/>
</dbReference>
<keyword evidence="3" id="KW-0133">Cell shape</keyword>
<accession>A0ABY9KYR9</accession>
<name>A0ABY9KYR9_9BACI</name>